<dbReference type="PANTHER" id="PTHR48111">
    <property type="entry name" value="REGULATOR OF RPOS"/>
    <property type="match status" value="1"/>
</dbReference>
<feature type="modified residue" description="4-aspartylphosphate" evidence="2">
    <location>
        <position position="50"/>
    </location>
</feature>
<evidence type="ECO:0000313" key="6">
    <source>
        <dbReference type="EMBL" id="MFG6429241.1"/>
    </source>
</evidence>
<keyword evidence="7" id="KW-1185">Reference proteome</keyword>
<evidence type="ECO:0000259" key="5">
    <source>
        <dbReference type="PROSITE" id="PS51755"/>
    </source>
</evidence>
<dbReference type="Proteomes" id="UP001606210">
    <property type="component" value="Unassembled WGS sequence"/>
</dbReference>
<dbReference type="Gene3D" id="6.10.250.690">
    <property type="match status" value="1"/>
</dbReference>
<keyword evidence="2" id="KW-0597">Phosphoprotein</keyword>
<dbReference type="RefSeq" id="WP_394476540.1">
    <property type="nucleotide sequence ID" value="NZ_JBIGHV010000002.1"/>
</dbReference>
<dbReference type="PROSITE" id="PS51755">
    <property type="entry name" value="OMPR_PHOB"/>
    <property type="match status" value="1"/>
</dbReference>
<dbReference type="SMART" id="SM00448">
    <property type="entry name" value="REC"/>
    <property type="match status" value="1"/>
</dbReference>
<evidence type="ECO:0000256" key="3">
    <source>
        <dbReference type="PROSITE-ProRule" id="PRU01091"/>
    </source>
</evidence>
<dbReference type="EMBL" id="JBIGHV010000002">
    <property type="protein sequence ID" value="MFG6429241.1"/>
    <property type="molecule type" value="Genomic_DNA"/>
</dbReference>
<organism evidence="6 7">
    <name type="scientific">Pelomonas parva</name>
    <dbReference type="NCBI Taxonomy" id="3299032"/>
    <lineage>
        <taxon>Bacteria</taxon>
        <taxon>Pseudomonadati</taxon>
        <taxon>Pseudomonadota</taxon>
        <taxon>Betaproteobacteria</taxon>
        <taxon>Burkholderiales</taxon>
        <taxon>Sphaerotilaceae</taxon>
        <taxon>Roseateles</taxon>
    </lineage>
</organism>
<gene>
    <name evidence="6" type="ORF">ACG00Y_04920</name>
</gene>
<evidence type="ECO:0000259" key="4">
    <source>
        <dbReference type="PROSITE" id="PS50110"/>
    </source>
</evidence>
<dbReference type="InterPro" id="IPR001867">
    <property type="entry name" value="OmpR/PhoB-type_DNA-bd"/>
</dbReference>
<dbReference type="InterPro" id="IPR011006">
    <property type="entry name" value="CheY-like_superfamily"/>
</dbReference>
<feature type="domain" description="Response regulatory" evidence="4">
    <location>
        <begin position="2"/>
        <end position="115"/>
    </location>
</feature>
<dbReference type="CDD" id="cd00383">
    <property type="entry name" value="trans_reg_C"/>
    <property type="match status" value="1"/>
</dbReference>
<evidence type="ECO:0000256" key="1">
    <source>
        <dbReference type="ARBA" id="ARBA00023125"/>
    </source>
</evidence>
<sequence length="219" mass="24251">MRLLLLEDDDVLGEGLRDFLVSDGHVVDWLRRLSEARALENDPYDVLLVDWQLPDGSGLDWVRALRRRGNATPVVVLTARDLLSDRIEGLDSGADDYLVKPFEPEELAARLRAISRRRAGASGSMLALGAVQIDLAARSASVDARRVDLTAREWALLEALVQRRGRVVDKRALELIVLGNDAEVSSNALEVHVSSLRRKLGRGLIETQRGLGYRLGDEP</sequence>
<dbReference type="PANTHER" id="PTHR48111:SF36">
    <property type="entry name" value="TRANSCRIPTIONAL REGULATORY PROTEIN CUTR"/>
    <property type="match status" value="1"/>
</dbReference>
<reference evidence="6 7" key="1">
    <citation type="submission" date="2024-08" db="EMBL/GenBank/DDBJ databases">
        <authorList>
            <person name="Lu H."/>
        </authorList>
    </citation>
    <scope>NUCLEOTIDE SEQUENCE [LARGE SCALE GENOMIC DNA]</scope>
    <source>
        <strain evidence="6 7">LYH14W</strain>
    </source>
</reference>
<feature type="domain" description="OmpR/PhoB-type" evidence="5">
    <location>
        <begin position="123"/>
        <end position="217"/>
    </location>
</feature>
<dbReference type="Gene3D" id="3.40.50.2300">
    <property type="match status" value="1"/>
</dbReference>
<feature type="DNA-binding region" description="OmpR/PhoB-type" evidence="3">
    <location>
        <begin position="123"/>
        <end position="217"/>
    </location>
</feature>
<evidence type="ECO:0000256" key="2">
    <source>
        <dbReference type="PROSITE-ProRule" id="PRU00169"/>
    </source>
</evidence>
<comment type="caution">
    <text evidence="6">The sequence shown here is derived from an EMBL/GenBank/DDBJ whole genome shotgun (WGS) entry which is preliminary data.</text>
</comment>
<accession>A0ABW7EZZ6</accession>
<keyword evidence="1 3" id="KW-0238">DNA-binding</keyword>
<proteinExistence type="predicted"/>
<dbReference type="SUPFAM" id="SSF52172">
    <property type="entry name" value="CheY-like"/>
    <property type="match status" value="1"/>
</dbReference>
<dbReference type="InterPro" id="IPR036388">
    <property type="entry name" value="WH-like_DNA-bd_sf"/>
</dbReference>
<dbReference type="Pfam" id="PF00486">
    <property type="entry name" value="Trans_reg_C"/>
    <property type="match status" value="1"/>
</dbReference>
<dbReference type="InterPro" id="IPR039420">
    <property type="entry name" value="WalR-like"/>
</dbReference>
<dbReference type="Pfam" id="PF00072">
    <property type="entry name" value="Response_reg"/>
    <property type="match status" value="1"/>
</dbReference>
<dbReference type="SMART" id="SM00862">
    <property type="entry name" value="Trans_reg_C"/>
    <property type="match status" value="1"/>
</dbReference>
<dbReference type="InterPro" id="IPR001789">
    <property type="entry name" value="Sig_transdc_resp-reg_receiver"/>
</dbReference>
<name>A0ABW7EZZ6_9BURK</name>
<dbReference type="PROSITE" id="PS50110">
    <property type="entry name" value="RESPONSE_REGULATORY"/>
    <property type="match status" value="1"/>
</dbReference>
<evidence type="ECO:0000313" key="7">
    <source>
        <dbReference type="Proteomes" id="UP001606210"/>
    </source>
</evidence>
<protein>
    <submittedName>
        <fullName evidence="6">Response regulator transcription factor</fullName>
    </submittedName>
</protein>
<dbReference type="InterPro" id="IPR016032">
    <property type="entry name" value="Sig_transdc_resp-reg_C-effctor"/>
</dbReference>
<dbReference type="SUPFAM" id="SSF46894">
    <property type="entry name" value="C-terminal effector domain of the bipartite response regulators"/>
    <property type="match status" value="1"/>
</dbReference>
<dbReference type="Gene3D" id="1.10.10.10">
    <property type="entry name" value="Winged helix-like DNA-binding domain superfamily/Winged helix DNA-binding domain"/>
    <property type="match status" value="1"/>
</dbReference>